<gene>
    <name evidence="3" type="ORF">CEXT_389251</name>
</gene>
<keyword evidence="2" id="KW-1133">Transmembrane helix</keyword>
<keyword evidence="4" id="KW-1185">Reference proteome</keyword>
<dbReference type="EMBL" id="BPLR01004776">
    <property type="protein sequence ID" value="GIX97411.1"/>
    <property type="molecule type" value="Genomic_DNA"/>
</dbReference>
<keyword evidence="2" id="KW-0812">Transmembrane</keyword>
<evidence type="ECO:0000256" key="1">
    <source>
        <dbReference type="SAM" id="MobiDB-lite"/>
    </source>
</evidence>
<dbReference type="AlphaFoldDB" id="A0AAV4PK11"/>
<protein>
    <recommendedName>
        <fullName evidence="5">Syndecan</fullName>
    </recommendedName>
</protein>
<feature type="non-terminal residue" evidence="3">
    <location>
        <position position="1"/>
    </location>
</feature>
<dbReference type="Proteomes" id="UP001054945">
    <property type="component" value="Unassembled WGS sequence"/>
</dbReference>
<evidence type="ECO:0000313" key="3">
    <source>
        <dbReference type="EMBL" id="GIX97411.1"/>
    </source>
</evidence>
<sequence length="84" mass="9336">CNLGVSGSFCNREDKYLQKAKQSTTVVGAVLGTLLAVVVVLILVYVIKKRQNTYSEDFTPAPRADNAEMVERRPMRGVTNRGYQ</sequence>
<name>A0AAV4PK11_CAEEX</name>
<proteinExistence type="predicted"/>
<evidence type="ECO:0000313" key="4">
    <source>
        <dbReference type="Proteomes" id="UP001054945"/>
    </source>
</evidence>
<evidence type="ECO:0008006" key="5">
    <source>
        <dbReference type="Google" id="ProtNLM"/>
    </source>
</evidence>
<feature type="compositionally biased region" description="Basic and acidic residues" evidence="1">
    <location>
        <begin position="65"/>
        <end position="74"/>
    </location>
</feature>
<accession>A0AAV4PK11</accession>
<reference evidence="3 4" key="1">
    <citation type="submission" date="2021-06" db="EMBL/GenBank/DDBJ databases">
        <title>Caerostris extrusa draft genome.</title>
        <authorList>
            <person name="Kono N."/>
            <person name="Arakawa K."/>
        </authorList>
    </citation>
    <scope>NUCLEOTIDE SEQUENCE [LARGE SCALE GENOMIC DNA]</scope>
</reference>
<dbReference type="Gene3D" id="1.20.5.100">
    <property type="entry name" value="Cytochrome c1, transmembrane anchor, C-terminal"/>
    <property type="match status" value="1"/>
</dbReference>
<feature type="transmembrane region" description="Helical" evidence="2">
    <location>
        <begin position="26"/>
        <end position="47"/>
    </location>
</feature>
<feature type="region of interest" description="Disordered" evidence="1">
    <location>
        <begin position="57"/>
        <end position="84"/>
    </location>
</feature>
<comment type="caution">
    <text evidence="3">The sequence shown here is derived from an EMBL/GenBank/DDBJ whole genome shotgun (WGS) entry which is preliminary data.</text>
</comment>
<evidence type="ECO:0000256" key="2">
    <source>
        <dbReference type="SAM" id="Phobius"/>
    </source>
</evidence>
<organism evidence="3 4">
    <name type="scientific">Caerostris extrusa</name>
    <name type="common">Bark spider</name>
    <name type="synonym">Caerostris bankana</name>
    <dbReference type="NCBI Taxonomy" id="172846"/>
    <lineage>
        <taxon>Eukaryota</taxon>
        <taxon>Metazoa</taxon>
        <taxon>Ecdysozoa</taxon>
        <taxon>Arthropoda</taxon>
        <taxon>Chelicerata</taxon>
        <taxon>Arachnida</taxon>
        <taxon>Araneae</taxon>
        <taxon>Araneomorphae</taxon>
        <taxon>Entelegynae</taxon>
        <taxon>Araneoidea</taxon>
        <taxon>Araneidae</taxon>
        <taxon>Caerostris</taxon>
    </lineage>
</organism>
<keyword evidence="2" id="KW-0472">Membrane</keyword>